<dbReference type="InterPro" id="IPR003719">
    <property type="entry name" value="Phenazine_PhzF-like"/>
</dbReference>
<dbReference type="eggNOG" id="COG0384">
    <property type="taxonomic scope" value="Bacteria"/>
</dbReference>
<dbReference type="Pfam" id="PF02567">
    <property type="entry name" value="PhzC-PhzF"/>
    <property type="match status" value="1"/>
</dbReference>
<dbReference type="GO" id="GO:0016853">
    <property type="term" value="F:isomerase activity"/>
    <property type="evidence" value="ECO:0007669"/>
    <property type="project" value="TreeGrafter"/>
</dbReference>
<organism evidence="2 3">
    <name type="scientific">Salinispora tropica (strain ATCC BAA-916 / DSM 44818 / JCM 13857 / NBRC 105044 / CNB-440)</name>
    <dbReference type="NCBI Taxonomy" id="369723"/>
    <lineage>
        <taxon>Bacteria</taxon>
        <taxon>Bacillati</taxon>
        <taxon>Actinomycetota</taxon>
        <taxon>Actinomycetes</taxon>
        <taxon>Micromonosporales</taxon>
        <taxon>Micromonosporaceae</taxon>
        <taxon>Salinispora</taxon>
    </lineage>
</organism>
<keyword evidence="3" id="KW-1185">Reference proteome</keyword>
<dbReference type="EMBL" id="CP000667">
    <property type="protein sequence ID" value="ABP52499.1"/>
    <property type="molecule type" value="Genomic_DNA"/>
</dbReference>
<dbReference type="PATRIC" id="fig|369723.5.peg.14"/>
<proteinExistence type="predicted"/>
<name>A4X0U9_SALTO</name>
<dbReference type="PANTHER" id="PTHR13774">
    <property type="entry name" value="PHENAZINE BIOSYNTHESIS PROTEIN"/>
    <property type="match status" value="1"/>
</dbReference>
<dbReference type="Proteomes" id="UP000000235">
    <property type="component" value="Chromosome"/>
</dbReference>
<gene>
    <name evidence="2" type="ordered locus">Strop_0014</name>
</gene>
<dbReference type="HOGENOM" id="CLU_1022395_0_0_11"/>
<dbReference type="KEGG" id="stp:Strop_0014"/>
<dbReference type="PIRSF" id="PIRSF016184">
    <property type="entry name" value="PhzC_PhzF"/>
    <property type="match status" value="1"/>
</dbReference>
<dbReference type="AlphaFoldDB" id="A4X0U9"/>
<feature type="active site" evidence="1">
    <location>
        <position position="55"/>
    </location>
</feature>
<evidence type="ECO:0000313" key="2">
    <source>
        <dbReference type="EMBL" id="ABP52499.1"/>
    </source>
</evidence>
<evidence type="ECO:0000313" key="3">
    <source>
        <dbReference type="Proteomes" id="UP000000235"/>
    </source>
</evidence>
<dbReference type="STRING" id="369723.Strop_0014"/>
<reference evidence="3" key="1">
    <citation type="journal article" date="2007" name="Proc. Natl. Acad. Sci. U.S.A.">
        <title>Genome sequencing reveals complex secondary metabolome in the marine actinomycete Salinispora tropica.</title>
        <authorList>
            <person name="Udwary D.W."/>
            <person name="Zeigler L."/>
            <person name="Asolkar R.N."/>
            <person name="Singan V."/>
            <person name="Lapidus A."/>
            <person name="Fenical W."/>
            <person name="Jensen P.R."/>
            <person name="Moore B.S."/>
        </authorList>
    </citation>
    <scope>NUCLEOTIDE SEQUENCE [LARGE SCALE GENOMIC DNA]</scope>
    <source>
        <strain evidence="3">ATCC BAA-916 / DSM 44818 / CNB-440</strain>
    </source>
</reference>
<dbReference type="SUPFAM" id="SSF54506">
    <property type="entry name" value="Diaminopimelate epimerase-like"/>
    <property type="match status" value="1"/>
</dbReference>
<accession>A4X0U9</accession>
<evidence type="ECO:0000256" key="1">
    <source>
        <dbReference type="PIRSR" id="PIRSR016184-1"/>
    </source>
</evidence>
<protein>
    <submittedName>
        <fullName evidence="2">Phenazine biosynthesis PhzC/PhzF protein</fullName>
    </submittedName>
</protein>
<dbReference type="RefSeq" id="WP_011903936.1">
    <property type="nucleotide sequence ID" value="NC_009380.1"/>
</dbReference>
<sequence length="282" mass="29592">MVIRAIPGLSGNELWQVRVFVGPDAMGNVTGVVTVGSGTRPDDMAAGARLLGYPETAFVRQDAGSVHVTSYSPYERLRLCTQTLLATEHVLRSRRTSGAKLLAGTDVGEVPVRRYEDMAYVVLTGERTRVRAAHSRLPLDGVVHDDALVVDTGRSRSYVNLSADTLEAVWLDPAAVLSYCAAEGVSGICLVARLDNAVRLRVFTTSLAGAEDVATGGAAGGLPAFLAATGGGSRRPVLVRQGHGTALTRGELHVRPLDGAEVAVGGRVVAVSTGRLDPCRLP</sequence>
<dbReference type="Gene3D" id="3.10.310.10">
    <property type="entry name" value="Diaminopimelate Epimerase, Chain A, domain 1"/>
    <property type="match status" value="2"/>
</dbReference>
<dbReference type="GO" id="GO:0005737">
    <property type="term" value="C:cytoplasm"/>
    <property type="evidence" value="ECO:0007669"/>
    <property type="project" value="TreeGrafter"/>
</dbReference>